<proteinExistence type="predicted"/>
<name>A0ABY5WZE9_LEICA</name>
<feature type="signal peptide" evidence="1">
    <location>
        <begin position="1"/>
        <end position="22"/>
    </location>
</feature>
<evidence type="ECO:0000313" key="3">
    <source>
        <dbReference type="Proteomes" id="UP001058184"/>
    </source>
</evidence>
<keyword evidence="1" id="KW-0732">Signal</keyword>
<dbReference type="Proteomes" id="UP001058184">
    <property type="component" value="Chromosome"/>
</dbReference>
<dbReference type="EMBL" id="CP081078">
    <property type="protein sequence ID" value="UWQ59705.1"/>
    <property type="molecule type" value="Genomic_DNA"/>
</dbReference>
<protein>
    <submittedName>
        <fullName evidence="2">Uncharacterized protein</fullName>
    </submittedName>
</protein>
<accession>A0ABY5WZE9</accession>
<organism evidence="2 3">
    <name type="scientific">Leisingera caerulea</name>
    <name type="common">Phaeobacter caeruleus</name>
    <dbReference type="NCBI Taxonomy" id="506591"/>
    <lineage>
        <taxon>Bacteria</taxon>
        <taxon>Pseudomonadati</taxon>
        <taxon>Pseudomonadota</taxon>
        <taxon>Alphaproteobacteria</taxon>
        <taxon>Rhodobacterales</taxon>
        <taxon>Roseobacteraceae</taxon>
        <taxon>Leisingera</taxon>
    </lineage>
</organism>
<keyword evidence="3" id="KW-1185">Reference proteome</keyword>
<gene>
    <name evidence="2" type="ORF">K3722_06150</name>
</gene>
<reference evidence="2" key="1">
    <citation type="submission" date="2021-08" db="EMBL/GenBank/DDBJ databases">
        <authorList>
            <person name="Nwanade C."/>
            <person name="Wang M."/>
            <person name="Masoudi A."/>
            <person name="Yu Z."/>
            <person name="Liu J."/>
        </authorList>
    </citation>
    <scope>NUCLEOTIDE SEQUENCE</scope>
    <source>
        <strain evidence="2">S141</strain>
    </source>
</reference>
<feature type="chain" id="PRO_5046447280" evidence="1">
    <location>
        <begin position="23"/>
        <end position="349"/>
    </location>
</feature>
<dbReference type="RefSeq" id="WP_154667867.1">
    <property type="nucleotide sequence ID" value="NZ_CP081064.1"/>
</dbReference>
<evidence type="ECO:0000256" key="1">
    <source>
        <dbReference type="SAM" id="SignalP"/>
    </source>
</evidence>
<sequence>MRSLWVSLLTLVLAVSPAAVQASEIAEALTKLRASFARTAFSHFKAMPLHLRYDVEVGEVIRIQDEQRLFESAKCYPGLEIEEDSTTESVSVSLSRKSAVALGLGGSASVYGIPASAEAQFNRNVRRSVQSVLVRTSLAYPMAGAIELVSPTADSADCEALFPPASIPMGPGLLVSSVFTGKLITQQAIDSEIAAGIDASAKLTPRGLPVEVTGEVDASTSTTSVIAHLRPEGSIAVQSAFISRRALMDYYALAQNNLETWAELEALIESYISGEEPGLLADIKKEIWSLWERLDQPEESLTRYRERLFASEDADFVEKAADLDVPEEAWDRIGDVAAAEVIVTTTIAE</sequence>
<evidence type="ECO:0000313" key="2">
    <source>
        <dbReference type="EMBL" id="UWQ59705.1"/>
    </source>
</evidence>